<dbReference type="Proteomes" id="UP000887576">
    <property type="component" value="Unplaced"/>
</dbReference>
<sequence>MNLNGPGFARKAASFVFCFLIFGIVRSQHESHEGTNGKKHLQGIRRLAIHRISEARPVQVPSTGPKRYFSNYAPARSSAEEKRTIAWPQWHRPQTSRRIAPFAVSPVLESRESRELIREEVNFERRLNLLPVNVAVHAAPTQIFHHSSPKPPNPEVNELTHVLAQEEMERKRMERLQARWRKIGFPRGGFRPVRPYNRMKMPHFAEPVAWTHVPTTEKTEPTTAAPTTTPTTTIPSTTPPTTTPETTTSTVTTTTETLQSRIISLPEVIKPKKEETMIRRINKHGIHIQTPGSVPPRAYGQRRFFTGKILEEPETPEIPPSRPILVSHTSEGLNVDDGPSIQDTSKSDYHSRSLNGGATPVKRFKLTNKFSARPRLKIRKPEEQFAARGDQNAKSYPLAIPELAPLSSRENDRRPLPPTKFEEPTAFLTRHKSTPGSQPFQSLRPLPLPEMMGEQNIQVEPPPPPPNHVPPKVTSWGDEDFSESITEESGLGSGLGVGDSASGLGAEVGTPPPGFKEAFGLNGATTELTTTTVPETTTARGPTGDGFGPPVFPGAAIPPPVVGGISTGGGAAGIPPMPAYRMVNENENEATTVKPSALLSVLNKADEGFNQAITHFERGTPIESAAIDILEVALGSERLDSQAKLLGHVDRTFGLDNLQRLQRWANTGGAFDMLKEQFGKMLKNYKPPEPTVTLPPQLEYLFAPSG</sequence>
<accession>A0AC34RAN1</accession>
<evidence type="ECO:0000313" key="2">
    <source>
        <dbReference type="WBParaSite" id="JU765_v2.g518.t1"/>
    </source>
</evidence>
<organism evidence="1 2">
    <name type="scientific">Panagrolaimus sp. JU765</name>
    <dbReference type="NCBI Taxonomy" id="591449"/>
    <lineage>
        <taxon>Eukaryota</taxon>
        <taxon>Metazoa</taxon>
        <taxon>Ecdysozoa</taxon>
        <taxon>Nematoda</taxon>
        <taxon>Chromadorea</taxon>
        <taxon>Rhabditida</taxon>
        <taxon>Tylenchina</taxon>
        <taxon>Panagrolaimomorpha</taxon>
        <taxon>Panagrolaimoidea</taxon>
        <taxon>Panagrolaimidae</taxon>
        <taxon>Panagrolaimus</taxon>
    </lineage>
</organism>
<dbReference type="WBParaSite" id="JU765_v2.g518.t1">
    <property type="protein sequence ID" value="JU765_v2.g518.t1"/>
    <property type="gene ID" value="JU765_v2.g518"/>
</dbReference>
<protein>
    <submittedName>
        <fullName evidence="2">Uncharacterized protein</fullName>
    </submittedName>
</protein>
<name>A0AC34RAN1_9BILA</name>
<evidence type="ECO:0000313" key="1">
    <source>
        <dbReference type="Proteomes" id="UP000887576"/>
    </source>
</evidence>
<proteinExistence type="predicted"/>
<reference evidence="2" key="1">
    <citation type="submission" date="2022-11" db="UniProtKB">
        <authorList>
            <consortium name="WormBaseParasite"/>
        </authorList>
    </citation>
    <scope>IDENTIFICATION</scope>
</reference>